<organism evidence="3 4">
    <name type="scientific">Echria macrotheca</name>
    <dbReference type="NCBI Taxonomy" id="438768"/>
    <lineage>
        <taxon>Eukaryota</taxon>
        <taxon>Fungi</taxon>
        <taxon>Dikarya</taxon>
        <taxon>Ascomycota</taxon>
        <taxon>Pezizomycotina</taxon>
        <taxon>Sordariomycetes</taxon>
        <taxon>Sordariomycetidae</taxon>
        <taxon>Sordariales</taxon>
        <taxon>Schizotheciaceae</taxon>
        <taxon>Echria</taxon>
    </lineage>
</organism>
<dbReference type="InterPro" id="IPR036236">
    <property type="entry name" value="Znf_C2H2_sf"/>
</dbReference>
<evidence type="ECO:0000256" key="1">
    <source>
        <dbReference type="SAM" id="MobiDB-lite"/>
    </source>
</evidence>
<dbReference type="PANTHER" id="PTHR13182">
    <property type="entry name" value="ZINC FINGER PROTEIN 622"/>
    <property type="match status" value="1"/>
</dbReference>
<feature type="region of interest" description="Disordered" evidence="1">
    <location>
        <begin position="39"/>
        <end position="87"/>
    </location>
</feature>
<dbReference type="PANTHER" id="PTHR13182:SF8">
    <property type="entry name" value="CYTOPLASMIC 60S SUBUNIT BIOGENESIS FACTOR ZNF622"/>
    <property type="match status" value="1"/>
</dbReference>
<dbReference type="GO" id="GO:0042273">
    <property type="term" value="P:ribosomal large subunit biogenesis"/>
    <property type="evidence" value="ECO:0007669"/>
    <property type="project" value="TreeGrafter"/>
</dbReference>
<dbReference type="Pfam" id="PF12756">
    <property type="entry name" value="zf-C2H2_2"/>
    <property type="match status" value="1"/>
</dbReference>
<feature type="domain" description="ZN622/Rei1/Reh1 zinc finger C2H2-type" evidence="2">
    <location>
        <begin position="96"/>
        <end position="188"/>
    </location>
</feature>
<reference evidence="3" key="1">
    <citation type="submission" date="2023-06" db="EMBL/GenBank/DDBJ databases">
        <title>Genome-scale phylogeny and comparative genomics of the fungal order Sordariales.</title>
        <authorList>
            <consortium name="Lawrence Berkeley National Laboratory"/>
            <person name="Hensen N."/>
            <person name="Bonometti L."/>
            <person name="Westerberg I."/>
            <person name="Brannstrom I.O."/>
            <person name="Guillou S."/>
            <person name="Cros-Aarteil S."/>
            <person name="Calhoun S."/>
            <person name="Haridas S."/>
            <person name="Kuo A."/>
            <person name="Mondo S."/>
            <person name="Pangilinan J."/>
            <person name="Riley R."/>
            <person name="Labutti K."/>
            <person name="Andreopoulos B."/>
            <person name="Lipzen A."/>
            <person name="Chen C."/>
            <person name="Yanf M."/>
            <person name="Daum C."/>
            <person name="Ng V."/>
            <person name="Clum A."/>
            <person name="Steindorff A."/>
            <person name="Ohm R."/>
            <person name="Martin F."/>
            <person name="Silar P."/>
            <person name="Natvig D."/>
            <person name="Lalanne C."/>
            <person name="Gautier V."/>
            <person name="Ament-Velasquez S.L."/>
            <person name="Kruys A."/>
            <person name="Hutchinson M.I."/>
            <person name="Powell A.J."/>
            <person name="Barry K."/>
            <person name="Miller A.N."/>
            <person name="Grigoriev I.V."/>
            <person name="Debuchy R."/>
            <person name="Gladieux P."/>
            <person name="Thoren M.H."/>
            <person name="Johannesson H."/>
        </authorList>
    </citation>
    <scope>NUCLEOTIDE SEQUENCE</scope>
    <source>
        <strain evidence="3">PSN4</strain>
    </source>
</reference>
<evidence type="ECO:0000313" key="3">
    <source>
        <dbReference type="EMBL" id="KAK1749754.1"/>
    </source>
</evidence>
<dbReference type="AlphaFoldDB" id="A0AAJ0B136"/>
<protein>
    <submittedName>
        <fullName evidence="3">Cytoplasmic 60S subunit biogenesis factor REI1</fullName>
    </submittedName>
</protein>
<evidence type="ECO:0000313" key="4">
    <source>
        <dbReference type="Proteomes" id="UP001239445"/>
    </source>
</evidence>
<dbReference type="GO" id="GO:0030687">
    <property type="term" value="C:preribosome, large subunit precursor"/>
    <property type="evidence" value="ECO:0007669"/>
    <property type="project" value="TreeGrafter"/>
</dbReference>
<evidence type="ECO:0000259" key="2">
    <source>
        <dbReference type="Pfam" id="PF12756"/>
    </source>
</evidence>
<name>A0AAJ0B136_9PEZI</name>
<dbReference type="Proteomes" id="UP001239445">
    <property type="component" value="Unassembled WGS sequence"/>
</dbReference>
<dbReference type="InterPro" id="IPR041661">
    <property type="entry name" value="ZN622/Rei1/Reh1_Znf-C2H2"/>
</dbReference>
<accession>A0AAJ0B136</accession>
<gene>
    <name evidence="3" type="ORF">QBC47DRAFT_365814</name>
</gene>
<comment type="caution">
    <text evidence="3">The sequence shown here is derived from an EMBL/GenBank/DDBJ whole genome shotgun (WGS) entry which is preliminary data.</text>
</comment>
<feature type="compositionally biased region" description="Basic and acidic residues" evidence="1">
    <location>
        <begin position="258"/>
        <end position="267"/>
    </location>
</feature>
<feature type="region of interest" description="Disordered" evidence="1">
    <location>
        <begin position="189"/>
        <end position="267"/>
    </location>
</feature>
<dbReference type="InterPro" id="IPR040025">
    <property type="entry name" value="Znf622/Rei1/Reh1"/>
</dbReference>
<dbReference type="EMBL" id="MU839852">
    <property type="protein sequence ID" value="KAK1749754.1"/>
    <property type="molecule type" value="Genomic_DNA"/>
</dbReference>
<dbReference type="SUPFAM" id="SSF57667">
    <property type="entry name" value="beta-beta-alpha zinc fingers"/>
    <property type="match status" value="1"/>
</dbReference>
<keyword evidence="4" id="KW-1185">Reference proteome</keyword>
<sequence length="349" mass="39003">MDNSTSNPKLKHCGACNVDFESDEIRRIHAKSQWHVENVKRRVAGLPPVDEPAVTVKKDTLRGKKDSDTESSESSSSVESDGEPDTTQLPSVVLEQCLFCNETFASFDKNILHMGRTHGLHVKDLKGLAVDLETLIRYLQLVIFGYRECLFCHSQRRTVQAVQQHMIGKSHCKIDIENPESEYRDFLDPAADTPSGSVMANMDGDSAHLPSGRIISSRAAKPASHHRSLFRHNDPDLATQELPDAPGEAEEPQTKPSNADDRPSHSLVKKQEDVLAKQLSQLRVQDRASLAHLPVSQQLSVLTTQQRQAAKAQRAQRRYRNRVEMMGNRTLMGNFVSDIYGSLPVQMYG</sequence>
<feature type="compositionally biased region" description="Basic and acidic residues" evidence="1">
    <location>
        <begin position="56"/>
        <end position="68"/>
    </location>
</feature>
<proteinExistence type="predicted"/>